<evidence type="ECO:0000313" key="6">
    <source>
        <dbReference type="EMBL" id="MFC4622980.1"/>
    </source>
</evidence>
<name>A0ABV9H0G4_9BURK</name>
<evidence type="ECO:0000313" key="7">
    <source>
        <dbReference type="Proteomes" id="UP001595967"/>
    </source>
</evidence>
<keyword evidence="3 5" id="KW-1133">Transmembrane helix</keyword>
<feature type="transmembrane region" description="Helical" evidence="5">
    <location>
        <begin position="152"/>
        <end position="173"/>
    </location>
</feature>
<reference evidence="7" key="1">
    <citation type="journal article" date="2019" name="Int. J. Syst. Evol. Microbiol.">
        <title>The Global Catalogue of Microorganisms (GCM) 10K type strain sequencing project: providing services to taxonomists for standard genome sequencing and annotation.</title>
        <authorList>
            <consortium name="The Broad Institute Genomics Platform"/>
            <consortium name="The Broad Institute Genome Sequencing Center for Infectious Disease"/>
            <person name="Wu L."/>
            <person name="Ma J."/>
        </authorList>
    </citation>
    <scope>NUCLEOTIDE SEQUENCE [LARGE SCALE GENOMIC DNA]</scope>
    <source>
        <strain evidence="7">JCM 11650</strain>
    </source>
</reference>
<evidence type="ECO:0000256" key="5">
    <source>
        <dbReference type="SAM" id="Phobius"/>
    </source>
</evidence>
<dbReference type="SUPFAM" id="SSF103481">
    <property type="entry name" value="Multidrug resistance efflux transporter EmrE"/>
    <property type="match status" value="1"/>
</dbReference>
<evidence type="ECO:0000256" key="2">
    <source>
        <dbReference type="ARBA" id="ARBA00022692"/>
    </source>
</evidence>
<feature type="transmembrane region" description="Helical" evidence="5">
    <location>
        <begin position="211"/>
        <end position="231"/>
    </location>
</feature>
<comment type="subcellular location">
    <subcellularLocation>
        <location evidence="1">Membrane</location>
        <topology evidence="1">Multi-pass membrane protein</topology>
    </subcellularLocation>
</comment>
<organism evidence="6 7">
    <name type="scientific">Comamonas nitrativorans</name>
    <dbReference type="NCBI Taxonomy" id="108437"/>
    <lineage>
        <taxon>Bacteria</taxon>
        <taxon>Pseudomonadati</taxon>
        <taxon>Pseudomonadota</taxon>
        <taxon>Betaproteobacteria</taxon>
        <taxon>Burkholderiales</taxon>
        <taxon>Comamonadaceae</taxon>
        <taxon>Comamonas</taxon>
    </lineage>
</organism>
<feature type="transmembrane region" description="Helical" evidence="5">
    <location>
        <begin position="27"/>
        <end position="48"/>
    </location>
</feature>
<keyword evidence="4 5" id="KW-0472">Membrane</keyword>
<keyword evidence="2 5" id="KW-0812">Transmembrane</keyword>
<feature type="transmembrane region" description="Helical" evidence="5">
    <location>
        <begin position="272"/>
        <end position="291"/>
    </location>
</feature>
<keyword evidence="7" id="KW-1185">Reference proteome</keyword>
<dbReference type="RefSeq" id="WP_377726709.1">
    <property type="nucleotide sequence ID" value="NZ_JBHSEW010000010.1"/>
</dbReference>
<dbReference type="PANTHER" id="PTHR22911">
    <property type="entry name" value="ACYL-MALONYL CONDENSING ENZYME-RELATED"/>
    <property type="match status" value="1"/>
</dbReference>
<feature type="transmembrane region" description="Helical" evidence="5">
    <location>
        <begin position="92"/>
        <end position="112"/>
    </location>
</feature>
<feature type="transmembrane region" description="Helical" evidence="5">
    <location>
        <begin position="243"/>
        <end position="266"/>
    </location>
</feature>
<proteinExistence type="predicted"/>
<feature type="transmembrane region" description="Helical" evidence="5">
    <location>
        <begin position="124"/>
        <end position="146"/>
    </location>
</feature>
<feature type="transmembrane region" description="Helical" evidence="5">
    <location>
        <begin position="60"/>
        <end position="80"/>
    </location>
</feature>
<comment type="caution">
    <text evidence="6">The sequence shown here is derived from an EMBL/GenBank/DDBJ whole genome shotgun (WGS) entry which is preliminary data.</text>
</comment>
<gene>
    <name evidence="6" type="ORF">ACFO3A_12240</name>
</gene>
<protein>
    <submittedName>
        <fullName evidence="6">DMT family transporter</fullName>
    </submittedName>
</protein>
<evidence type="ECO:0000256" key="4">
    <source>
        <dbReference type="ARBA" id="ARBA00023136"/>
    </source>
</evidence>
<sequence length="315" mass="33339">MQALWMVAGAFFFATMGVFVKYASASFTTAEIVFYRGLIGMAVLWWLARRQGIGLATRHPWMHGWRSLVGVTAMSGWFYAITKMPLATGMTFNYMSSLWIAAFLVAGALWTWRPGHTGARRSLNIPLLATIVMGFVGVLLLLQPSFAQQQGVAALAGLSSGVLSAMAYMQVSALSRAGEPEARTVFYFCLGCAVGGGAVMLGGGVSPWPGIGPSLWLLPVGVLAAGGQLCMTRAYATAQTPRATLVVANLQYTGLIFASAYSLVWFDDQINLLGWLGMALVAASGIAATVLRARNKVAPPATAETEAPMASPAGR</sequence>
<dbReference type="EMBL" id="JBHSEW010000010">
    <property type="protein sequence ID" value="MFC4622980.1"/>
    <property type="molecule type" value="Genomic_DNA"/>
</dbReference>
<dbReference type="PANTHER" id="PTHR22911:SF6">
    <property type="entry name" value="SOLUTE CARRIER FAMILY 35 MEMBER G1"/>
    <property type="match status" value="1"/>
</dbReference>
<dbReference type="InterPro" id="IPR037185">
    <property type="entry name" value="EmrE-like"/>
</dbReference>
<feature type="transmembrane region" description="Helical" evidence="5">
    <location>
        <begin position="185"/>
        <end position="205"/>
    </location>
</feature>
<accession>A0ABV9H0G4</accession>
<evidence type="ECO:0000256" key="3">
    <source>
        <dbReference type="ARBA" id="ARBA00022989"/>
    </source>
</evidence>
<dbReference type="Proteomes" id="UP001595967">
    <property type="component" value="Unassembled WGS sequence"/>
</dbReference>
<evidence type="ECO:0000256" key="1">
    <source>
        <dbReference type="ARBA" id="ARBA00004141"/>
    </source>
</evidence>